<comment type="caution">
    <text evidence="4">The sequence shown here is derived from an EMBL/GenBank/DDBJ whole genome shotgun (WGS) entry which is preliminary data.</text>
</comment>
<dbReference type="Pfam" id="PF22936">
    <property type="entry name" value="Pol_BBD"/>
    <property type="match status" value="1"/>
</dbReference>
<evidence type="ECO:0000259" key="3">
    <source>
        <dbReference type="Pfam" id="PF22936"/>
    </source>
</evidence>
<dbReference type="GO" id="GO:0008270">
    <property type="term" value="F:zinc ion binding"/>
    <property type="evidence" value="ECO:0007669"/>
    <property type="project" value="InterPro"/>
</dbReference>
<evidence type="ECO:0008006" key="6">
    <source>
        <dbReference type="Google" id="ProtNLM"/>
    </source>
</evidence>
<dbReference type="InterPro" id="IPR054722">
    <property type="entry name" value="PolX-like_BBD"/>
</dbReference>
<feature type="region of interest" description="Disordered" evidence="1">
    <location>
        <begin position="186"/>
        <end position="223"/>
    </location>
</feature>
<sequence length="441" mass="48397">MACSATDGVVDNRLFSTKKISVLLDDNTYLLWRQQVLLALKAHKLQGFLDVQQVPPIQFISDGNGGLQANPDAKIWNAIVALYGSKTTSKLMFYRRSLHSQRKGDVSMKEFLMKVKSCCDNLASCGEIISEHEHVTAILNGLPPEYESVISIITASQVPYTVQEVTSMLLDTETRQQVINGDISSSANVVSHQSSETSADNDAIPAYRPSSTSRGRGRGRSSNSRIQCQLCGKAGHLVDRCYYRFDSSYKSNNFRPPPQANFCMISPGSSIVQWSPPTQQNVPGSPTVQWSPPAQQNVQWCPPGWCFSTPSTSIWPHVFAGSTSPQVNMQSSGTVQSQAYVATPKTIADNSWYPDSGATHHLTNSAFSLTDSEAYKGPGKVFVRNGSALPVLSTGQSSLLTRSRPLYMRSLLFVPGITMLSVSKFAKDNRVMFEFLPTQCQ</sequence>
<dbReference type="AlphaFoldDB" id="A0A7J9B0E5"/>
<reference evidence="4 5" key="1">
    <citation type="journal article" date="2019" name="Genome Biol. Evol.">
        <title>Insights into the evolution of the New World diploid cottons (Gossypium, subgenus Houzingenia) based on genome sequencing.</title>
        <authorList>
            <person name="Grover C.E."/>
            <person name="Arick M.A. 2nd"/>
            <person name="Thrash A."/>
            <person name="Conover J.L."/>
            <person name="Sanders W.S."/>
            <person name="Peterson D.G."/>
            <person name="Frelichowski J.E."/>
            <person name="Scheffler J.A."/>
            <person name="Scheffler B.E."/>
            <person name="Wendel J.F."/>
        </authorList>
    </citation>
    <scope>NUCLEOTIDE SEQUENCE [LARGE SCALE GENOMIC DNA]</scope>
    <source>
        <strain evidence="4">4</strain>
        <tissue evidence="4">Leaf</tissue>
    </source>
</reference>
<dbReference type="InterPro" id="IPR029472">
    <property type="entry name" value="Copia-like_N"/>
</dbReference>
<evidence type="ECO:0000259" key="2">
    <source>
        <dbReference type="Pfam" id="PF14244"/>
    </source>
</evidence>
<feature type="compositionally biased region" description="Low complexity" evidence="1">
    <location>
        <begin position="208"/>
        <end position="223"/>
    </location>
</feature>
<evidence type="ECO:0000313" key="4">
    <source>
        <dbReference type="EMBL" id="MBA0729805.1"/>
    </source>
</evidence>
<accession>A0A7J9B0E5</accession>
<dbReference type="EMBL" id="JABEZV010439989">
    <property type="protein sequence ID" value="MBA0729805.1"/>
    <property type="molecule type" value="Genomic_DNA"/>
</dbReference>
<dbReference type="SUPFAM" id="SSF57756">
    <property type="entry name" value="Retrovirus zinc finger-like domains"/>
    <property type="match status" value="1"/>
</dbReference>
<feature type="non-terminal residue" evidence="4">
    <location>
        <position position="1"/>
    </location>
</feature>
<dbReference type="InterPro" id="IPR036875">
    <property type="entry name" value="Znf_CCHC_sf"/>
</dbReference>
<dbReference type="PANTHER" id="PTHR47481">
    <property type="match status" value="1"/>
</dbReference>
<dbReference type="Proteomes" id="UP000593574">
    <property type="component" value="Unassembled WGS sequence"/>
</dbReference>
<feature type="domain" description="Retrovirus-related Pol polyprotein from transposon TNT 1-94-like beta-barrel" evidence="3">
    <location>
        <begin position="352"/>
        <end position="425"/>
    </location>
</feature>
<feature type="compositionally biased region" description="Low complexity" evidence="1">
    <location>
        <begin position="186"/>
        <end position="195"/>
    </location>
</feature>
<evidence type="ECO:0000256" key="1">
    <source>
        <dbReference type="SAM" id="MobiDB-lite"/>
    </source>
</evidence>
<name>A0A7J9B0E5_9ROSI</name>
<proteinExistence type="predicted"/>
<dbReference type="Pfam" id="PF14244">
    <property type="entry name" value="Retrotran_gag_3"/>
    <property type="match status" value="1"/>
</dbReference>
<dbReference type="GO" id="GO:0003676">
    <property type="term" value="F:nucleic acid binding"/>
    <property type="evidence" value="ECO:0007669"/>
    <property type="project" value="InterPro"/>
</dbReference>
<keyword evidence="5" id="KW-1185">Reference proteome</keyword>
<evidence type="ECO:0000313" key="5">
    <source>
        <dbReference type="Proteomes" id="UP000593574"/>
    </source>
</evidence>
<gene>
    <name evidence="4" type="ORF">Golax_025540</name>
</gene>
<protein>
    <recommendedName>
        <fullName evidence="6">CCHC-type domain-containing protein</fullName>
    </recommendedName>
</protein>
<dbReference type="Pfam" id="PF14223">
    <property type="entry name" value="Retrotran_gag_2"/>
    <property type="match status" value="1"/>
</dbReference>
<organism evidence="4 5">
    <name type="scientific">Gossypium laxum</name>
    <dbReference type="NCBI Taxonomy" id="34288"/>
    <lineage>
        <taxon>Eukaryota</taxon>
        <taxon>Viridiplantae</taxon>
        <taxon>Streptophyta</taxon>
        <taxon>Embryophyta</taxon>
        <taxon>Tracheophyta</taxon>
        <taxon>Spermatophyta</taxon>
        <taxon>Magnoliopsida</taxon>
        <taxon>eudicotyledons</taxon>
        <taxon>Gunneridae</taxon>
        <taxon>Pentapetalae</taxon>
        <taxon>rosids</taxon>
        <taxon>malvids</taxon>
        <taxon>Malvales</taxon>
        <taxon>Malvaceae</taxon>
        <taxon>Malvoideae</taxon>
        <taxon>Gossypium</taxon>
    </lineage>
</organism>
<dbReference type="PANTHER" id="PTHR47481:SF30">
    <property type="entry name" value="CCHC-TYPE DOMAIN-CONTAINING PROTEIN"/>
    <property type="match status" value="1"/>
</dbReference>
<feature type="domain" description="Retrotransposon Copia-like N-terminal" evidence="2">
    <location>
        <begin position="20"/>
        <end position="56"/>
    </location>
</feature>